<dbReference type="PANTHER" id="PTHR11608">
    <property type="entry name" value="BIFUNCTIONAL PROTEIN PYRR"/>
    <property type="match status" value="1"/>
</dbReference>
<accession>A0A9E2F5G6</accession>
<sequence>MVKNIGESNSLLNRFIAELRNVDIQKDRLRFRRNLERIGEIFAYEISKNLEYSKISVTTPLGISEMLLPAEEPVIATIMRAGLPFHNGLLSFFDNAENAFISAYRKYNKDGTFTIQFEHLSAPPIDDKIVILNDVMLASGSSLVLSYQALLGKGIPRHTHMVSIIASKEGISYIRRHLPMKNITLWVGAIDDELTVKGYIVPGIGDAGDLAFGDK</sequence>
<gene>
    <name evidence="2" type="primary">upp_2</name>
    <name evidence="2" type="ORF">DDT42_02053</name>
</gene>
<dbReference type="SUPFAM" id="SSF53271">
    <property type="entry name" value="PRTase-like"/>
    <property type="match status" value="1"/>
</dbReference>
<keyword evidence="2" id="KW-0808">Transferase</keyword>
<proteinExistence type="predicted"/>
<dbReference type="GO" id="GO:0004845">
    <property type="term" value="F:uracil phosphoribosyltransferase activity"/>
    <property type="evidence" value="ECO:0007669"/>
    <property type="project" value="UniProtKB-EC"/>
</dbReference>
<keyword evidence="2" id="KW-0328">Glycosyltransferase</keyword>
<dbReference type="InterPro" id="IPR050137">
    <property type="entry name" value="PyrR_bifunctional"/>
</dbReference>
<dbReference type="CDD" id="cd06223">
    <property type="entry name" value="PRTases_typeI"/>
    <property type="match status" value="1"/>
</dbReference>
<dbReference type="InterPro" id="IPR000836">
    <property type="entry name" value="PRTase_dom"/>
</dbReference>
<dbReference type="NCBIfam" id="NF001097">
    <property type="entry name" value="PRK00129.1"/>
    <property type="match status" value="1"/>
</dbReference>
<organism evidence="2 3">
    <name type="scientific">Psychracetigena formicireducens</name>
    <dbReference type="NCBI Taxonomy" id="2986056"/>
    <lineage>
        <taxon>Bacteria</taxon>
        <taxon>Bacillati</taxon>
        <taxon>Candidatus Lithacetigenota</taxon>
        <taxon>Candidatus Psychracetigena</taxon>
    </lineage>
</organism>
<feature type="domain" description="Phosphoribosyltransferase" evidence="1">
    <location>
        <begin position="10"/>
        <end position="213"/>
    </location>
</feature>
<dbReference type="Gene3D" id="3.40.50.2020">
    <property type="match status" value="1"/>
</dbReference>
<name>A0A9E2F5G6_PSYF1</name>
<dbReference type="Pfam" id="PF14681">
    <property type="entry name" value="UPRTase"/>
    <property type="match status" value="1"/>
</dbReference>
<evidence type="ECO:0000313" key="3">
    <source>
        <dbReference type="Proteomes" id="UP000811545"/>
    </source>
</evidence>
<dbReference type="InterPro" id="IPR029057">
    <property type="entry name" value="PRTase-like"/>
</dbReference>
<evidence type="ECO:0000313" key="2">
    <source>
        <dbReference type="EMBL" id="MBT9146171.1"/>
    </source>
</evidence>
<dbReference type="PANTHER" id="PTHR11608:SF0">
    <property type="entry name" value="BIFUNCTIONAL PROTEIN PYRR"/>
    <property type="match status" value="1"/>
</dbReference>
<dbReference type="Proteomes" id="UP000811545">
    <property type="component" value="Unassembled WGS sequence"/>
</dbReference>
<comment type="caution">
    <text evidence="2">The sequence shown here is derived from an EMBL/GenBank/DDBJ whole genome shotgun (WGS) entry which is preliminary data.</text>
</comment>
<dbReference type="EC" id="2.4.2.9" evidence="2"/>
<evidence type="ECO:0000259" key="1">
    <source>
        <dbReference type="Pfam" id="PF14681"/>
    </source>
</evidence>
<dbReference type="AlphaFoldDB" id="A0A9E2F5G6"/>
<reference evidence="2 3" key="1">
    <citation type="journal article" date="2021" name="bioRxiv">
        <title>Unique metabolic strategies in Hadean analogues reveal hints for primordial physiology.</title>
        <authorList>
            <person name="Nobu M.K."/>
            <person name="Nakai R."/>
            <person name="Tamazawa S."/>
            <person name="Mori H."/>
            <person name="Toyoda A."/>
            <person name="Ijiri A."/>
            <person name="Suzuki S."/>
            <person name="Kurokawa K."/>
            <person name="Kamagata Y."/>
            <person name="Tamaki H."/>
        </authorList>
    </citation>
    <scope>NUCLEOTIDE SEQUENCE [LARGE SCALE GENOMIC DNA]</scope>
    <source>
        <strain evidence="2">BS525</strain>
    </source>
</reference>
<protein>
    <submittedName>
        <fullName evidence="2">Uracil phosphoribosyltransferase</fullName>
        <ecNumber evidence="2">2.4.2.9</ecNumber>
    </submittedName>
</protein>
<dbReference type="EMBL" id="QLTW01000357">
    <property type="protein sequence ID" value="MBT9146171.1"/>
    <property type="molecule type" value="Genomic_DNA"/>
</dbReference>